<dbReference type="AlphaFoldDB" id="A0A2A2HYY8"/>
<sequence>MYFLSAPTPLSGGIPLDDVADDLHRRYFGFVPFPPKTLRQLEEKYGSVEQFVERRFGVAVEPLHVRLAELEQARDEEEKDPDSTPPSISAEDARDKVYREIVRRQGQPKFRKKLIEAYGGRCAITGCSVEEVLEAAHIIPYNGESTNVVTNGVLLRADLHTLFDLGLVNINPDYTISVSAALDAEDYRQLDGQKLKLPRERKEWPSAEALSSRQPNRE</sequence>
<gene>
    <name evidence="3" type="ORF">CF392_16180</name>
</gene>
<organism evidence="3 4">
    <name type="scientific">Tamilnaduibacter salinus</name>
    <dbReference type="NCBI Taxonomy" id="1484056"/>
    <lineage>
        <taxon>Bacteria</taxon>
        <taxon>Pseudomonadati</taxon>
        <taxon>Pseudomonadota</taxon>
        <taxon>Gammaproteobacteria</taxon>
        <taxon>Pseudomonadales</taxon>
        <taxon>Marinobacteraceae</taxon>
        <taxon>Tamilnaduibacter</taxon>
    </lineage>
</organism>
<name>A0A2A2HYY8_9GAMM</name>
<evidence type="ECO:0000313" key="3">
    <source>
        <dbReference type="EMBL" id="PAV24457.1"/>
    </source>
</evidence>
<dbReference type="Proteomes" id="UP000218332">
    <property type="component" value="Unassembled WGS sequence"/>
</dbReference>
<protein>
    <recommendedName>
        <fullName evidence="2">HNH nuclease domain-containing protein</fullName>
    </recommendedName>
</protein>
<evidence type="ECO:0000256" key="1">
    <source>
        <dbReference type="SAM" id="MobiDB-lite"/>
    </source>
</evidence>
<accession>A0A2A2HYY8</accession>
<evidence type="ECO:0000259" key="2">
    <source>
        <dbReference type="Pfam" id="PF13391"/>
    </source>
</evidence>
<dbReference type="Pfam" id="PF13391">
    <property type="entry name" value="HNH_2"/>
    <property type="match status" value="1"/>
</dbReference>
<feature type="domain" description="HNH nuclease" evidence="2">
    <location>
        <begin position="122"/>
        <end position="170"/>
    </location>
</feature>
<comment type="caution">
    <text evidence="3">The sequence shown here is derived from an EMBL/GenBank/DDBJ whole genome shotgun (WGS) entry which is preliminary data.</text>
</comment>
<keyword evidence="4" id="KW-1185">Reference proteome</keyword>
<feature type="region of interest" description="Disordered" evidence="1">
    <location>
        <begin position="71"/>
        <end position="91"/>
    </location>
</feature>
<feature type="region of interest" description="Disordered" evidence="1">
    <location>
        <begin position="198"/>
        <end position="218"/>
    </location>
</feature>
<dbReference type="InterPro" id="IPR003615">
    <property type="entry name" value="HNH_nuc"/>
</dbReference>
<feature type="compositionally biased region" description="Polar residues" evidence="1">
    <location>
        <begin position="209"/>
        <end position="218"/>
    </location>
</feature>
<reference evidence="3 4" key="1">
    <citation type="submission" date="2017-07" db="EMBL/GenBank/DDBJ databases">
        <title>Tamlnaduibacter salinus (Mi-7) genome sequencing.</title>
        <authorList>
            <person name="Verma A."/>
            <person name="Krishnamurthi S."/>
        </authorList>
    </citation>
    <scope>NUCLEOTIDE SEQUENCE [LARGE SCALE GENOMIC DNA]</scope>
    <source>
        <strain evidence="3 4">Mi-7</strain>
    </source>
</reference>
<dbReference type="EMBL" id="NMPM01000173">
    <property type="protein sequence ID" value="PAV24457.1"/>
    <property type="molecule type" value="Genomic_DNA"/>
</dbReference>
<evidence type="ECO:0000313" key="4">
    <source>
        <dbReference type="Proteomes" id="UP000218332"/>
    </source>
</evidence>
<proteinExistence type="predicted"/>